<evidence type="ECO:0000313" key="5">
    <source>
        <dbReference type="EMBL" id="CAF0978220.1"/>
    </source>
</evidence>
<keyword evidence="1 2" id="KW-1015">Disulfide bond</keyword>
<dbReference type="OrthoDB" id="9990982at2759"/>
<accession>A0A814F8P4</accession>
<keyword evidence="3" id="KW-1133">Transmembrane helix</keyword>
<dbReference type="Proteomes" id="UP000663877">
    <property type="component" value="Unassembled WGS sequence"/>
</dbReference>
<keyword evidence="4" id="KW-0732">Signal</keyword>
<dbReference type="CDD" id="cd00112">
    <property type="entry name" value="LDLa"/>
    <property type="match status" value="1"/>
</dbReference>
<protein>
    <submittedName>
        <fullName evidence="5">Uncharacterized protein</fullName>
    </submittedName>
</protein>
<dbReference type="EMBL" id="CAJNOM010000496">
    <property type="protein sequence ID" value="CAF1470157.1"/>
    <property type="molecule type" value="Genomic_DNA"/>
</dbReference>
<comment type="caution">
    <text evidence="5">The sequence shown here is derived from an EMBL/GenBank/DDBJ whole genome shotgun (WGS) entry which is preliminary data.</text>
</comment>
<feature type="chain" id="PRO_5036224354" evidence="4">
    <location>
        <begin position="16"/>
        <end position="304"/>
    </location>
</feature>
<gene>
    <name evidence="5" type="ORF">BJG266_LOCUS14721</name>
    <name evidence="6" type="ORF">QVE165_LOCUS41530</name>
</gene>
<dbReference type="EMBL" id="CAJNOI010000063">
    <property type="protein sequence ID" value="CAF0978220.1"/>
    <property type="molecule type" value="Genomic_DNA"/>
</dbReference>
<keyword evidence="3" id="KW-0472">Membrane</keyword>
<dbReference type="SMART" id="SM00192">
    <property type="entry name" value="LDLa"/>
    <property type="match status" value="1"/>
</dbReference>
<organism evidence="5 8">
    <name type="scientific">Adineta steineri</name>
    <dbReference type="NCBI Taxonomy" id="433720"/>
    <lineage>
        <taxon>Eukaryota</taxon>
        <taxon>Metazoa</taxon>
        <taxon>Spiralia</taxon>
        <taxon>Gnathifera</taxon>
        <taxon>Rotifera</taxon>
        <taxon>Eurotatoria</taxon>
        <taxon>Bdelloidea</taxon>
        <taxon>Adinetida</taxon>
        <taxon>Adinetidae</taxon>
        <taxon>Adineta</taxon>
    </lineage>
</organism>
<dbReference type="AlphaFoldDB" id="A0A814F8P4"/>
<feature type="disulfide bond" evidence="2">
    <location>
        <begin position="181"/>
        <end position="196"/>
    </location>
</feature>
<keyword evidence="7" id="KW-1185">Reference proteome</keyword>
<dbReference type="PROSITE" id="PS50068">
    <property type="entry name" value="LDLRA_2"/>
    <property type="match status" value="1"/>
</dbReference>
<name>A0A814F8P4_9BILA</name>
<dbReference type="Gene3D" id="2.40.128.620">
    <property type="match status" value="1"/>
</dbReference>
<evidence type="ECO:0000313" key="6">
    <source>
        <dbReference type="EMBL" id="CAF1470157.1"/>
    </source>
</evidence>
<dbReference type="Proteomes" id="UP000663832">
    <property type="component" value="Unassembled WGS sequence"/>
</dbReference>
<reference evidence="5" key="1">
    <citation type="submission" date="2021-02" db="EMBL/GenBank/DDBJ databases">
        <authorList>
            <person name="Nowell W R."/>
        </authorList>
    </citation>
    <scope>NUCLEOTIDE SEQUENCE</scope>
</reference>
<evidence type="ECO:0000256" key="1">
    <source>
        <dbReference type="ARBA" id="ARBA00023157"/>
    </source>
</evidence>
<evidence type="ECO:0000313" key="7">
    <source>
        <dbReference type="Proteomes" id="UP000663832"/>
    </source>
</evidence>
<comment type="caution">
    <text evidence="2">Lacks conserved residue(s) required for the propagation of feature annotation.</text>
</comment>
<proteinExistence type="predicted"/>
<evidence type="ECO:0000256" key="2">
    <source>
        <dbReference type="PROSITE-ProRule" id="PRU00124"/>
    </source>
</evidence>
<keyword evidence="3" id="KW-0812">Transmembrane</keyword>
<evidence type="ECO:0000256" key="3">
    <source>
        <dbReference type="SAM" id="Phobius"/>
    </source>
</evidence>
<evidence type="ECO:0000313" key="8">
    <source>
        <dbReference type="Proteomes" id="UP000663877"/>
    </source>
</evidence>
<dbReference type="InterPro" id="IPR002172">
    <property type="entry name" value="LDrepeatLR_classA_rpt"/>
</dbReference>
<evidence type="ECO:0000256" key="4">
    <source>
        <dbReference type="SAM" id="SignalP"/>
    </source>
</evidence>
<sequence>MKYIFIICFLPVIFSSPYYHEIVINSDDDCWSSENNNKTIDKNYATLVKFSPKIAYGKDSCSVFITNPWLKNIQNGFGLFLSREMDCASTLTIDCLPDNNLINQVTSAPKQFTCHTSKNKIEMLCNTIRLTYKRNLNSEERKRTTQVQVVALAKEPCDDSDIFFQCQIDYPNSCIDRKLQCNGRSECPSGYDERNCHNASSDGISITAIILITLALIMLFCILSTVLICCCCRAACNGIVRRFRSKKGSNTIQKGDITISGEDAGLMKGLTAPATVVEILPQQQYTGPPALIIDSTKPIYPRLE</sequence>
<feature type="signal peptide" evidence="4">
    <location>
        <begin position="1"/>
        <end position="15"/>
    </location>
</feature>
<feature type="transmembrane region" description="Helical" evidence="3">
    <location>
        <begin position="203"/>
        <end position="236"/>
    </location>
</feature>